<evidence type="ECO:0000313" key="9">
    <source>
        <dbReference type="Proteomes" id="UP000218209"/>
    </source>
</evidence>
<keyword evidence="6" id="KW-0732">Signal</keyword>
<dbReference type="InterPro" id="IPR002740">
    <property type="entry name" value="EVE_domain"/>
</dbReference>
<feature type="compositionally biased region" description="Pro residues" evidence="5">
    <location>
        <begin position="108"/>
        <end position="124"/>
    </location>
</feature>
<dbReference type="Proteomes" id="UP000218209">
    <property type="component" value="Unassembled WGS sequence"/>
</dbReference>
<evidence type="ECO:0000256" key="5">
    <source>
        <dbReference type="SAM" id="MobiDB-lite"/>
    </source>
</evidence>
<organism evidence="8 9">
    <name type="scientific">Porphyra umbilicalis</name>
    <name type="common">Purple laver</name>
    <name type="synonym">Red alga</name>
    <dbReference type="NCBI Taxonomy" id="2786"/>
    <lineage>
        <taxon>Eukaryota</taxon>
        <taxon>Rhodophyta</taxon>
        <taxon>Bangiophyceae</taxon>
        <taxon>Bangiales</taxon>
        <taxon>Bangiaceae</taxon>
        <taxon>Porphyra</taxon>
    </lineage>
</organism>
<dbReference type="InterPro" id="IPR015947">
    <property type="entry name" value="PUA-like_sf"/>
</dbReference>
<gene>
    <name evidence="8" type="ORF">BU14_0397s0011</name>
</gene>
<accession>A0A1X6NW96</accession>
<feature type="region of interest" description="Disordered" evidence="5">
    <location>
        <begin position="32"/>
        <end position="191"/>
    </location>
</feature>
<feature type="signal peptide" evidence="6">
    <location>
        <begin position="1"/>
        <end position="32"/>
    </location>
</feature>
<keyword evidence="9" id="KW-1185">Reference proteome</keyword>
<name>A0A1X6NW96_PORUM</name>
<evidence type="ECO:0000256" key="2">
    <source>
        <dbReference type="ARBA" id="ARBA00014654"/>
    </source>
</evidence>
<dbReference type="Pfam" id="PF01878">
    <property type="entry name" value="EVE"/>
    <property type="match status" value="1"/>
</dbReference>
<dbReference type="AlphaFoldDB" id="A0A1X6NW96"/>
<dbReference type="PANTHER" id="PTHR14087">
    <property type="entry name" value="THYMOCYTE NUCLEAR PROTEIN 1"/>
    <property type="match status" value="1"/>
</dbReference>
<dbReference type="InterPro" id="IPR047197">
    <property type="entry name" value="THYN1-like_EVE"/>
</dbReference>
<feature type="compositionally biased region" description="Pro residues" evidence="5">
    <location>
        <begin position="149"/>
        <end position="160"/>
    </location>
</feature>
<feature type="compositionally biased region" description="Low complexity" evidence="5">
    <location>
        <begin position="53"/>
        <end position="65"/>
    </location>
</feature>
<feature type="compositionally biased region" description="Low complexity" evidence="5">
    <location>
        <begin position="161"/>
        <end position="172"/>
    </location>
</feature>
<evidence type="ECO:0000313" key="8">
    <source>
        <dbReference type="EMBL" id="OSX72888.1"/>
    </source>
</evidence>
<dbReference type="CDD" id="cd21133">
    <property type="entry name" value="EVE"/>
    <property type="match status" value="1"/>
</dbReference>
<evidence type="ECO:0000256" key="3">
    <source>
        <dbReference type="ARBA" id="ARBA00022553"/>
    </source>
</evidence>
<dbReference type="Gene3D" id="3.10.590.10">
    <property type="entry name" value="ph1033 like domains"/>
    <property type="match status" value="1"/>
</dbReference>
<feature type="compositionally biased region" description="Pro residues" evidence="5">
    <location>
        <begin position="173"/>
        <end position="189"/>
    </location>
</feature>
<proteinExistence type="predicted"/>
<evidence type="ECO:0000256" key="1">
    <source>
        <dbReference type="ARBA" id="ARBA00004123"/>
    </source>
</evidence>
<dbReference type="PANTHER" id="PTHR14087:SF7">
    <property type="entry name" value="THYMOCYTE NUCLEAR PROTEIN 1"/>
    <property type="match status" value="1"/>
</dbReference>
<protein>
    <recommendedName>
        <fullName evidence="2">Thymocyte nuclear protein 1</fullName>
    </recommendedName>
</protein>
<reference evidence="8 9" key="1">
    <citation type="submission" date="2017-03" db="EMBL/GenBank/DDBJ databases">
        <title>WGS assembly of Porphyra umbilicalis.</title>
        <authorList>
            <person name="Brawley S.H."/>
            <person name="Blouin N.A."/>
            <person name="Ficko-Blean E."/>
            <person name="Wheeler G.L."/>
            <person name="Lohr M."/>
            <person name="Goodson H.V."/>
            <person name="Jenkins J.W."/>
            <person name="Blaby-Haas C.E."/>
            <person name="Helliwell K.E."/>
            <person name="Chan C."/>
            <person name="Marriage T."/>
            <person name="Bhattacharya D."/>
            <person name="Klein A.S."/>
            <person name="Badis Y."/>
            <person name="Brodie J."/>
            <person name="Cao Y."/>
            <person name="Collen J."/>
            <person name="Dittami S.M."/>
            <person name="Gachon C.M."/>
            <person name="Green B.R."/>
            <person name="Karpowicz S."/>
            <person name="Kim J.W."/>
            <person name="Kudahl U."/>
            <person name="Lin S."/>
            <person name="Michel G."/>
            <person name="Mittag M."/>
            <person name="Olson B.J."/>
            <person name="Pangilinan J."/>
            <person name="Peng Y."/>
            <person name="Qiu H."/>
            <person name="Shu S."/>
            <person name="Singer J.T."/>
            <person name="Smith A.G."/>
            <person name="Sprecher B.N."/>
            <person name="Wagner V."/>
            <person name="Wang W."/>
            <person name="Wang Z.-Y."/>
            <person name="Yan J."/>
            <person name="Yarish C."/>
            <person name="Zoeuner-Riek S."/>
            <person name="Zhuang Y."/>
            <person name="Zou Y."/>
            <person name="Lindquist E.A."/>
            <person name="Grimwood J."/>
            <person name="Barry K."/>
            <person name="Rokhsar D.S."/>
            <person name="Schmutz J."/>
            <person name="Stiller J.W."/>
            <person name="Grossman A.R."/>
            <person name="Prochnik S.E."/>
        </authorList>
    </citation>
    <scope>NUCLEOTIDE SEQUENCE [LARGE SCALE GENOMIC DNA]</scope>
    <source>
        <strain evidence="8">4086291</strain>
    </source>
</reference>
<dbReference type="SUPFAM" id="SSF88697">
    <property type="entry name" value="PUA domain-like"/>
    <property type="match status" value="1"/>
</dbReference>
<feature type="chain" id="PRO_5012281675" description="Thymocyte nuclear protein 1" evidence="6">
    <location>
        <begin position="33"/>
        <end position="360"/>
    </location>
</feature>
<feature type="compositionally biased region" description="Pro residues" evidence="5">
    <location>
        <begin position="66"/>
        <end position="75"/>
    </location>
</feature>
<dbReference type="GO" id="GO:0005634">
    <property type="term" value="C:nucleus"/>
    <property type="evidence" value="ECO:0007669"/>
    <property type="project" value="UniProtKB-SubCell"/>
</dbReference>
<keyword evidence="3" id="KW-0597">Phosphoprotein</keyword>
<evidence type="ECO:0000256" key="4">
    <source>
        <dbReference type="ARBA" id="ARBA00023242"/>
    </source>
</evidence>
<evidence type="ECO:0000259" key="7">
    <source>
        <dbReference type="Pfam" id="PF01878"/>
    </source>
</evidence>
<dbReference type="EMBL" id="KV919032">
    <property type="protein sequence ID" value="OSX72888.1"/>
    <property type="molecule type" value="Genomic_DNA"/>
</dbReference>
<sequence length="360" mass="38163">MWQRAPCARWHPRPSPAAFVPLVVASASLLCAAPRRAPRRPAAAPPRRRAADRPTGAAAAAARSMAPPPPPPPPSGRRLRSRPAADAGGAGGPPHPPRRRARPSGGGRPPPPPPPPRRPSPPPWWQTRPAAEGGAGPVGLARARRPRRPPPPLLPRPPPAGAAGTPPAGSTGSPPPPPPPQGPPPPPPRQYFLFKSEGDSRIVDGVDAKFSIDDLAASPDGTTPWDGVRNYEARNTMRSARVGDAGFFYHSNVKEPGIVGVVEVVSAPYPDPTQFTGPHPDAKATRAAPRWDLVDVRLVRRTRRLVSLREIKAAPALAEMALVKRARISVQPVRPAEWEEVLRMELEGEADQGGGGPAKR</sequence>
<dbReference type="InterPro" id="IPR052181">
    <property type="entry name" value="5hmC_binding"/>
</dbReference>
<dbReference type="OrthoDB" id="41445at2759"/>
<feature type="domain" description="EVE" evidence="7">
    <location>
        <begin position="190"/>
        <end position="344"/>
    </location>
</feature>
<keyword evidence="4" id="KW-0539">Nucleus</keyword>
<comment type="subcellular location">
    <subcellularLocation>
        <location evidence="1">Nucleus</location>
    </subcellularLocation>
</comment>
<evidence type="ECO:0000256" key="6">
    <source>
        <dbReference type="SAM" id="SignalP"/>
    </source>
</evidence>
<dbReference type="FunFam" id="3.10.590.10:FF:000003">
    <property type="entry name" value="Thymocyte nuclear protein 1"/>
    <property type="match status" value="1"/>
</dbReference>